<dbReference type="AlphaFoldDB" id="A0ABD1LAQ5"/>
<dbReference type="SMART" id="SM00813">
    <property type="entry name" value="Alpha-L-AF_C"/>
    <property type="match status" value="1"/>
</dbReference>
<accession>A0ABD1LAQ5</accession>
<dbReference type="EMBL" id="JBGMDY010000010">
    <property type="protein sequence ID" value="KAL2320587.1"/>
    <property type="molecule type" value="Genomic_DNA"/>
</dbReference>
<evidence type="ECO:0000256" key="4">
    <source>
        <dbReference type="ARBA" id="ARBA00022729"/>
    </source>
</evidence>
<evidence type="ECO:0000256" key="3">
    <source>
        <dbReference type="ARBA" id="ARBA00012670"/>
    </source>
</evidence>
<keyword evidence="5" id="KW-0378">Hydrolase</keyword>
<sequence>MASCSLRALFDVMVYSIVIHFLAFQHFCADANSTLVVNASNNARNISNTFHGVFFEEINHAGAGGLWAELVSNRGFEAGGQSNIFDPWTIIGNESSISVSISRSSCFERNKAALLMEVYCGGHKPCPFGGVGISNPGYWGMNIEQGKWYKVVYHVKSEGMFDFQLSFSGVDVKKVSSNILHVYGHGKWKKVETILEAKATNHISSIQITTTRKGSYLLDQVSVMPPDTYMGHGFRKDLFQMVADLNPKFLRFPGGCYVEGDYLKDQFQWKDTFGPWEERPGHYDTWGYWSDDGFGFLEYLQLAEDLGAMPIWVFNAGISLHDEVNTSAIAPYVQDALDGIQFARGSSSSPWGSARAALGHPKPFDLRYVAVGNENCDQASYEGNYLYFYEAIRSAYPDIQIISNCDASNSPLSHPSDLFDFHIYTDSNNMFSKSTHFDHTSRLGPKAFVSEYAVWKTDAGNGSLLAAVSEAAFLIGLEKNSDIVEMVSYAPLFLNINDRRWVPDAIVFDSYQVYGTPSYWVQKLFIESSGATFLDSTLDTKSDKLIASAIIWQNSTDKQNYLRIKVVNFGTTTESLTILINGLNLNVKQYGSTKTVLASNNVMDENSFLEPNKVVPQTSSLVNADKDLNVILSPYSVTSLDLLI</sequence>
<organism evidence="7 8">
    <name type="scientific">Flemingia macrophylla</name>
    <dbReference type="NCBI Taxonomy" id="520843"/>
    <lineage>
        <taxon>Eukaryota</taxon>
        <taxon>Viridiplantae</taxon>
        <taxon>Streptophyta</taxon>
        <taxon>Embryophyta</taxon>
        <taxon>Tracheophyta</taxon>
        <taxon>Spermatophyta</taxon>
        <taxon>Magnoliopsida</taxon>
        <taxon>eudicotyledons</taxon>
        <taxon>Gunneridae</taxon>
        <taxon>Pentapetalae</taxon>
        <taxon>rosids</taxon>
        <taxon>fabids</taxon>
        <taxon>Fabales</taxon>
        <taxon>Fabaceae</taxon>
        <taxon>Papilionoideae</taxon>
        <taxon>50 kb inversion clade</taxon>
        <taxon>NPAAA clade</taxon>
        <taxon>indigoferoid/millettioid clade</taxon>
        <taxon>Phaseoleae</taxon>
        <taxon>Flemingia</taxon>
    </lineage>
</organism>
<dbReference type="Pfam" id="PF06964">
    <property type="entry name" value="Alpha-L-AF_C"/>
    <property type="match status" value="1"/>
</dbReference>
<comment type="catalytic activity">
    <reaction evidence="1">
        <text>Hydrolysis of terminal non-reducing alpha-L-arabinofuranoside residues in alpha-L-arabinosides.</text>
        <dbReference type="EC" id="3.2.1.55"/>
    </reaction>
</comment>
<dbReference type="SUPFAM" id="SSF51445">
    <property type="entry name" value="(Trans)glycosidases"/>
    <property type="match status" value="1"/>
</dbReference>
<dbReference type="FunFam" id="2.60.40.1180:FF:000011">
    <property type="entry name" value="Alpha-L-arabinofuranosidase 1"/>
    <property type="match status" value="1"/>
</dbReference>
<dbReference type="Proteomes" id="UP001603857">
    <property type="component" value="Unassembled WGS sequence"/>
</dbReference>
<protein>
    <recommendedName>
        <fullName evidence="3">non-reducing end alpha-L-arabinofuranosidase</fullName>
        <ecNumber evidence="3">3.2.1.55</ecNumber>
    </recommendedName>
</protein>
<dbReference type="FunFam" id="3.20.20.80:FF:000025">
    <property type="entry name" value="Alpha-L-arabinofuranosidase 1"/>
    <property type="match status" value="1"/>
</dbReference>
<dbReference type="EC" id="3.2.1.55" evidence="3"/>
<dbReference type="GO" id="GO:0046556">
    <property type="term" value="F:alpha-L-arabinofuranosidase activity"/>
    <property type="evidence" value="ECO:0007669"/>
    <property type="project" value="UniProtKB-EC"/>
</dbReference>
<evidence type="ECO:0000256" key="2">
    <source>
        <dbReference type="ARBA" id="ARBA00007186"/>
    </source>
</evidence>
<gene>
    <name evidence="7" type="ORF">Fmac_029556</name>
</gene>
<dbReference type="Gene3D" id="3.20.20.80">
    <property type="entry name" value="Glycosidases"/>
    <property type="match status" value="1"/>
</dbReference>
<evidence type="ECO:0000259" key="6">
    <source>
        <dbReference type="SMART" id="SM00813"/>
    </source>
</evidence>
<dbReference type="InterPro" id="IPR051563">
    <property type="entry name" value="Glycosyl_Hydrolase_51"/>
</dbReference>
<dbReference type="PANTHER" id="PTHR31776:SF18">
    <property type="entry name" value="NON-REDUCING END ALPHA-L-ARABINOFURANOSIDASE"/>
    <property type="match status" value="1"/>
</dbReference>
<dbReference type="PANTHER" id="PTHR31776">
    <property type="entry name" value="ALPHA-L-ARABINOFURANOSIDASE 1"/>
    <property type="match status" value="1"/>
</dbReference>
<evidence type="ECO:0000313" key="7">
    <source>
        <dbReference type="EMBL" id="KAL2320587.1"/>
    </source>
</evidence>
<keyword evidence="8" id="KW-1185">Reference proteome</keyword>
<feature type="domain" description="Alpha-L-arabinofuranosidase C-terminal" evidence="6">
    <location>
        <begin position="450"/>
        <end position="636"/>
    </location>
</feature>
<dbReference type="Gene3D" id="2.60.120.260">
    <property type="entry name" value="Galactose-binding domain-like"/>
    <property type="match status" value="1"/>
</dbReference>
<reference evidence="7 8" key="1">
    <citation type="submission" date="2024-08" db="EMBL/GenBank/DDBJ databases">
        <title>Insights into the chromosomal genome structure of Flemingia macrophylla.</title>
        <authorList>
            <person name="Ding Y."/>
            <person name="Zhao Y."/>
            <person name="Bi W."/>
            <person name="Wu M."/>
            <person name="Zhao G."/>
            <person name="Gong Y."/>
            <person name="Li W."/>
            <person name="Zhang P."/>
        </authorList>
    </citation>
    <scope>NUCLEOTIDE SEQUENCE [LARGE SCALE GENOMIC DNA]</scope>
    <source>
        <strain evidence="7">DYQJB</strain>
        <tissue evidence="7">Leaf</tissue>
    </source>
</reference>
<comment type="caution">
    <text evidence="7">The sequence shown here is derived from an EMBL/GenBank/DDBJ whole genome shotgun (WGS) entry which is preliminary data.</text>
</comment>
<dbReference type="InterPro" id="IPR017853">
    <property type="entry name" value="GH"/>
</dbReference>
<evidence type="ECO:0000313" key="8">
    <source>
        <dbReference type="Proteomes" id="UP001603857"/>
    </source>
</evidence>
<dbReference type="Gene3D" id="2.60.40.1180">
    <property type="entry name" value="Golgi alpha-mannosidase II"/>
    <property type="match status" value="1"/>
</dbReference>
<dbReference type="Pfam" id="PF22848">
    <property type="entry name" value="ASD1_dom"/>
    <property type="match status" value="1"/>
</dbReference>
<proteinExistence type="inferred from homology"/>
<name>A0ABD1LAQ5_9FABA</name>
<evidence type="ECO:0000256" key="5">
    <source>
        <dbReference type="ARBA" id="ARBA00022801"/>
    </source>
</evidence>
<dbReference type="InterPro" id="IPR055235">
    <property type="entry name" value="ASD1_cat"/>
</dbReference>
<keyword evidence="4" id="KW-0732">Signal</keyword>
<comment type="similarity">
    <text evidence="2">Belongs to the glycosyl hydrolase 51 family.</text>
</comment>
<dbReference type="InterPro" id="IPR010720">
    <property type="entry name" value="Alpha-L-AF_C"/>
</dbReference>
<dbReference type="InterPro" id="IPR013780">
    <property type="entry name" value="Glyco_hydro_b"/>
</dbReference>
<evidence type="ECO:0000256" key="1">
    <source>
        <dbReference type="ARBA" id="ARBA00001462"/>
    </source>
</evidence>